<reference evidence="2 3" key="1">
    <citation type="submission" date="2024-04" db="EMBL/GenBank/DDBJ databases">
        <title>Tritrichomonas musculus Genome.</title>
        <authorList>
            <person name="Alves-Ferreira E."/>
            <person name="Grigg M."/>
            <person name="Lorenzi H."/>
            <person name="Galac M."/>
        </authorList>
    </citation>
    <scope>NUCLEOTIDE SEQUENCE [LARGE SCALE GENOMIC DNA]</scope>
    <source>
        <strain evidence="2 3">EAF2021</strain>
    </source>
</reference>
<dbReference type="EMBL" id="JAPFFF010000004">
    <property type="protein sequence ID" value="KAK8892525.1"/>
    <property type="molecule type" value="Genomic_DNA"/>
</dbReference>
<evidence type="ECO:0000256" key="1">
    <source>
        <dbReference type="SAM" id="Coils"/>
    </source>
</evidence>
<dbReference type="Pfam" id="PF13306">
    <property type="entry name" value="LRR_5"/>
    <property type="match status" value="1"/>
</dbReference>
<dbReference type="Gene3D" id="1.20.5.1700">
    <property type="match status" value="1"/>
</dbReference>
<organism evidence="2 3">
    <name type="scientific">Tritrichomonas musculus</name>
    <dbReference type="NCBI Taxonomy" id="1915356"/>
    <lineage>
        <taxon>Eukaryota</taxon>
        <taxon>Metamonada</taxon>
        <taxon>Parabasalia</taxon>
        <taxon>Tritrichomonadida</taxon>
        <taxon>Tritrichomonadidae</taxon>
        <taxon>Tritrichomonas</taxon>
    </lineage>
</organism>
<gene>
    <name evidence="2" type="ORF">M9Y10_029758</name>
</gene>
<dbReference type="Gene3D" id="1.25.40.420">
    <property type="match status" value="1"/>
</dbReference>
<dbReference type="Proteomes" id="UP001470230">
    <property type="component" value="Unassembled WGS sequence"/>
</dbReference>
<evidence type="ECO:0000313" key="3">
    <source>
        <dbReference type="Proteomes" id="UP001470230"/>
    </source>
</evidence>
<dbReference type="SUPFAM" id="SSF52058">
    <property type="entry name" value="L domain-like"/>
    <property type="match status" value="1"/>
</dbReference>
<dbReference type="InterPro" id="IPR026906">
    <property type="entry name" value="LRR_5"/>
</dbReference>
<dbReference type="InterPro" id="IPR053139">
    <property type="entry name" value="Surface_bspA-like"/>
</dbReference>
<protein>
    <submittedName>
        <fullName evidence="2">Uncharacterized protein</fullName>
    </submittedName>
</protein>
<keyword evidence="1" id="KW-0175">Coiled coil</keyword>
<comment type="caution">
    <text evidence="2">The sequence shown here is derived from an EMBL/GenBank/DDBJ whole genome shotgun (WGS) entry which is preliminary data.</text>
</comment>
<proteinExistence type="predicted"/>
<keyword evidence="3" id="KW-1185">Reference proteome</keyword>
<dbReference type="PANTHER" id="PTHR45661:SF3">
    <property type="entry name" value="IG-LIKE DOMAIN-CONTAINING PROTEIN"/>
    <property type="match status" value="1"/>
</dbReference>
<sequence length="598" mass="69456">MNTKKDERFRFLEKDHSLVYKDKEFKYDYDICKKNSNYMKRNQSIFATNEKNELCHDNEEIDFNDDSINALLNYCHFEEYKYLMNDANVIQIYYLAELYEVDGLIKETKKYILENCNQIALDLCAFKTDLKNFEKPLFEDIISAKLVTFINDEKLLKLDVPTMYRILANHKIKYQNNNENIEDQIMELKFKYLKKWGKKASILFSDSNFGNMKIDYVRRLFSDEYENIFDFNMINSSLLKSIYENQSEHTKLLYKNFKEKDDLINKMKKEFDQITAENAQIKNEMIQMKTNNSQLKKEFDQIQTENAQMKTNNSQLKKEFDQIKAENAQMKREIEQIKTLINQPKNKANENIQNLQVEINNLESKLKKKIKTDINIEDYKIKKVIEEEKERCNQIQNINRSLLTTILSNGITSVYLPNDITCINAKMFFECDKLKEISLPPSLKIIEDMSFYGCLSLQKIIIPNTVTTIGKNAFLDCSSLTELSIPSSIKIIGEGCFKGCLKLVRVSLCASITVIEPFTFSSCKSLTEISIPSSVINIENFAFYGCDNLGKVSFAGSIKSIGDGAFNECPKLTCISIPKSTITTDSTFNKRVTTITTY</sequence>
<feature type="coiled-coil region" evidence="1">
    <location>
        <begin position="264"/>
        <end position="372"/>
    </location>
</feature>
<dbReference type="PANTHER" id="PTHR45661">
    <property type="entry name" value="SURFACE ANTIGEN"/>
    <property type="match status" value="1"/>
</dbReference>
<name>A0ABR2KN50_9EUKA</name>
<dbReference type="InterPro" id="IPR032675">
    <property type="entry name" value="LRR_dom_sf"/>
</dbReference>
<dbReference type="Gene3D" id="3.80.10.10">
    <property type="entry name" value="Ribonuclease Inhibitor"/>
    <property type="match status" value="2"/>
</dbReference>
<accession>A0ABR2KN50</accession>
<evidence type="ECO:0000313" key="2">
    <source>
        <dbReference type="EMBL" id="KAK8892525.1"/>
    </source>
</evidence>